<evidence type="ECO:0000256" key="1">
    <source>
        <dbReference type="ARBA" id="ARBA00022722"/>
    </source>
</evidence>
<gene>
    <name evidence="6" type="ORF">ADUPG1_006391</name>
</gene>
<dbReference type="SMART" id="SM00479">
    <property type="entry name" value="EXOIII"/>
    <property type="match status" value="1"/>
</dbReference>
<reference evidence="6" key="1">
    <citation type="submission" date="2022-03" db="EMBL/GenBank/DDBJ databases">
        <title>Draft genome sequence of Aduncisulcus paluster, a free-living microaerophilic Fornicata.</title>
        <authorList>
            <person name="Yuyama I."/>
            <person name="Kume K."/>
            <person name="Tamura T."/>
            <person name="Inagaki Y."/>
            <person name="Hashimoto T."/>
        </authorList>
    </citation>
    <scope>NUCLEOTIDE SEQUENCE</scope>
    <source>
        <strain evidence="6">NY0171</strain>
    </source>
</reference>
<dbReference type="Pfam" id="PF00929">
    <property type="entry name" value="RNase_T"/>
    <property type="match status" value="1"/>
</dbReference>
<feature type="compositionally biased region" description="Basic and acidic residues" evidence="4">
    <location>
        <begin position="13"/>
        <end position="22"/>
    </location>
</feature>
<evidence type="ECO:0000313" key="7">
    <source>
        <dbReference type="Proteomes" id="UP001057375"/>
    </source>
</evidence>
<protein>
    <submittedName>
        <fullName evidence="6">Oligoribonuclease like protein</fullName>
    </submittedName>
</protein>
<evidence type="ECO:0000256" key="4">
    <source>
        <dbReference type="SAM" id="MobiDB-lite"/>
    </source>
</evidence>
<dbReference type="SUPFAM" id="SSF53098">
    <property type="entry name" value="Ribonuclease H-like"/>
    <property type="match status" value="1"/>
</dbReference>
<evidence type="ECO:0000256" key="3">
    <source>
        <dbReference type="ARBA" id="ARBA00022839"/>
    </source>
</evidence>
<dbReference type="InterPro" id="IPR022894">
    <property type="entry name" value="Oligoribonuclease"/>
</dbReference>
<dbReference type="Proteomes" id="UP001057375">
    <property type="component" value="Unassembled WGS sequence"/>
</dbReference>
<sequence>MSSRGLSFPGLAPDHEEHEHPDGIGQSIVVTQRLSSKKVPLVFLDLEATDLDALTNHILEVAIIITSADLREIARYHAVIHQPDEVLESMNEYCTEMHRASGLIELSRASNKTTEDVDQEIVNFLRVYCGEYVEAGVHLPLAGASVHMDLRWVERHFPETRKLLVHRVVDVTTIIELAKRWKSRILKHFPRSRDDHRAMAAVELCLNRLRYLQQHFFKL</sequence>
<dbReference type="CDD" id="cd06135">
    <property type="entry name" value="Orn"/>
    <property type="match status" value="1"/>
</dbReference>
<dbReference type="InterPro" id="IPR013520">
    <property type="entry name" value="Ribonucl_H"/>
</dbReference>
<name>A0ABQ5KI34_9EUKA</name>
<feature type="domain" description="Exonuclease" evidence="5">
    <location>
        <begin position="40"/>
        <end position="218"/>
    </location>
</feature>
<keyword evidence="1" id="KW-0540">Nuclease</keyword>
<dbReference type="EMBL" id="BQXS01009951">
    <property type="protein sequence ID" value="GKT32187.1"/>
    <property type="molecule type" value="Genomic_DNA"/>
</dbReference>
<dbReference type="Gene3D" id="3.30.420.10">
    <property type="entry name" value="Ribonuclease H-like superfamily/Ribonuclease H"/>
    <property type="match status" value="1"/>
</dbReference>
<keyword evidence="3" id="KW-0269">Exonuclease</keyword>
<accession>A0ABQ5KI34</accession>
<keyword evidence="2" id="KW-0378">Hydrolase</keyword>
<evidence type="ECO:0000313" key="6">
    <source>
        <dbReference type="EMBL" id="GKT32187.1"/>
    </source>
</evidence>
<evidence type="ECO:0000256" key="2">
    <source>
        <dbReference type="ARBA" id="ARBA00022801"/>
    </source>
</evidence>
<dbReference type="InterPro" id="IPR012337">
    <property type="entry name" value="RNaseH-like_sf"/>
</dbReference>
<feature type="region of interest" description="Disordered" evidence="4">
    <location>
        <begin position="1"/>
        <end position="22"/>
    </location>
</feature>
<keyword evidence="7" id="KW-1185">Reference proteome</keyword>
<dbReference type="InterPro" id="IPR036397">
    <property type="entry name" value="RNaseH_sf"/>
</dbReference>
<comment type="caution">
    <text evidence="6">The sequence shown here is derived from an EMBL/GenBank/DDBJ whole genome shotgun (WGS) entry which is preliminary data.</text>
</comment>
<evidence type="ECO:0000259" key="5">
    <source>
        <dbReference type="SMART" id="SM00479"/>
    </source>
</evidence>
<proteinExistence type="predicted"/>
<dbReference type="NCBIfam" id="NF003765">
    <property type="entry name" value="PRK05359.1"/>
    <property type="match status" value="1"/>
</dbReference>
<organism evidence="6 7">
    <name type="scientific">Aduncisulcus paluster</name>
    <dbReference type="NCBI Taxonomy" id="2918883"/>
    <lineage>
        <taxon>Eukaryota</taxon>
        <taxon>Metamonada</taxon>
        <taxon>Carpediemonas-like organisms</taxon>
        <taxon>Aduncisulcus</taxon>
    </lineage>
</organism>